<evidence type="ECO:0000256" key="1">
    <source>
        <dbReference type="SAM" id="MobiDB-lite"/>
    </source>
</evidence>
<feature type="compositionally biased region" description="Basic and acidic residues" evidence="1">
    <location>
        <begin position="82"/>
        <end position="94"/>
    </location>
</feature>
<dbReference type="RefSeq" id="WP_425439494.1">
    <property type="nucleotide sequence ID" value="NZ_FZNN01000005.1"/>
</dbReference>
<feature type="region of interest" description="Disordered" evidence="1">
    <location>
        <begin position="73"/>
        <end position="106"/>
    </location>
</feature>
<dbReference type="InterPro" id="IPR055644">
    <property type="entry name" value="DUF7220"/>
</dbReference>
<keyword evidence="2" id="KW-1133">Transmembrane helix</keyword>
<keyword evidence="2" id="KW-0472">Membrane</keyword>
<feature type="transmembrane region" description="Helical" evidence="2">
    <location>
        <begin position="46"/>
        <end position="65"/>
    </location>
</feature>
<evidence type="ECO:0000256" key="2">
    <source>
        <dbReference type="SAM" id="Phobius"/>
    </source>
</evidence>
<dbReference type="EMBL" id="FZNN01000005">
    <property type="protein sequence ID" value="SNR45380.1"/>
    <property type="molecule type" value="Genomic_DNA"/>
</dbReference>
<accession>A0A238WFM7</accession>
<gene>
    <name evidence="3" type="ORF">SAMN06265370_105194</name>
</gene>
<evidence type="ECO:0000313" key="4">
    <source>
        <dbReference type="Proteomes" id="UP000198417"/>
    </source>
</evidence>
<keyword evidence="2" id="KW-0812">Transmembrane</keyword>
<protein>
    <submittedName>
        <fullName evidence="3">Uncharacterized protein</fullName>
    </submittedName>
</protein>
<name>A0A238WFM7_9RHOB</name>
<feature type="transmembrane region" description="Helical" evidence="2">
    <location>
        <begin position="12"/>
        <end position="34"/>
    </location>
</feature>
<sequence>MKQSRLMSLVESVANVIVGYGVAVATQILIFPIFGLHTTLAQNLKMGAVFTVVSIARSYVLRRLFEAIRVKTTKPPPMRSGDSARRRLPYRRDFSGAAGRDQSSIR</sequence>
<dbReference type="AlphaFoldDB" id="A0A238WFM7"/>
<evidence type="ECO:0000313" key="3">
    <source>
        <dbReference type="EMBL" id="SNR45380.1"/>
    </source>
</evidence>
<proteinExistence type="predicted"/>
<reference evidence="3 4" key="1">
    <citation type="submission" date="2017-06" db="EMBL/GenBank/DDBJ databases">
        <authorList>
            <person name="Kim H.J."/>
            <person name="Triplett B.A."/>
        </authorList>
    </citation>
    <scope>NUCLEOTIDE SEQUENCE [LARGE SCALE GENOMIC DNA]</scope>
    <source>
        <strain evidence="3 4">DSM 29052</strain>
    </source>
</reference>
<organism evidence="3 4">
    <name type="scientific">Puniceibacterium sediminis</name>
    <dbReference type="NCBI Taxonomy" id="1608407"/>
    <lineage>
        <taxon>Bacteria</taxon>
        <taxon>Pseudomonadati</taxon>
        <taxon>Pseudomonadota</taxon>
        <taxon>Alphaproteobacteria</taxon>
        <taxon>Rhodobacterales</taxon>
        <taxon>Paracoccaceae</taxon>
        <taxon>Puniceibacterium</taxon>
    </lineage>
</organism>
<keyword evidence="4" id="KW-1185">Reference proteome</keyword>
<dbReference type="Proteomes" id="UP000198417">
    <property type="component" value="Unassembled WGS sequence"/>
</dbReference>
<dbReference type="Pfam" id="PF23858">
    <property type="entry name" value="DUF7220"/>
    <property type="match status" value="1"/>
</dbReference>